<dbReference type="Gene3D" id="3.20.110.20">
    <property type="match status" value="1"/>
</dbReference>
<dbReference type="SUPFAM" id="SSF88713">
    <property type="entry name" value="Glycoside hydrolase/deacetylase"/>
    <property type="match status" value="1"/>
</dbReference>
<dbReference type="DNASU" id="1440947"/>
<dbReference type="CDD" id="cd10795">
    <property type="entry name" value="GH57N_MJA1_like"/>
    <property type="match status" value="1"/>
</dbReference>
<dbReference type="InterPro" id="IPR004300">
    <property type="entry name" value="Glyco_hydro_57_N"/>
</dbReference>
<dbReference type="InterPro" id="IPR052046">
    <property type="entry name" value="GH57_Enzymes"/>
</dbReference>
<feature type="domain" description="Glycoside hydrolase family 57 N-terminal" evidence="3">
    <location>
        <begin position="6"/>
        <end position="283"/>
    </location>
</feature>
<dbReference type="KEGG" id="tvo:TVG0421416"/>
<protein>
    <submittedName>
        <fullName evidence="4">Alpha-amylase</fullName>
    </submittedName>
</protein>
<dbReference type="GO" id="GO:0005975">
    <property type="term" value="P:carbohydrate metabolic process"/>
    <property type="evidence" value="ECO:0007669"/>
    <property type="project" value="InterPro"/>
</dbReference>
<dbReference type="CAZy" id="GH57">
    <property type="family name" value="Glycoside Hydrolase Family 57"/>
</dbReference>
<keyword evidence="5" id="KW-1185">Reference proteome</keyword>
<evidence type="ECO:0000256" key="2">
    <source>
        <dbReference type="ARBA" id="ARBA00023277"/>
    </source>
</evidence>
<dbReference type="GeneID" id="1440947"/>
<dbReference type="STRING" id="273116.gene:9381210"/>
<dbReference type="SMR" id="Q97BM4"/>
<keyword evidence="2" id="KW-0119">Carbohydrate metabolism</keyword>
<comment type="similarity">
    <text evidence="1">Belongs to the glycosyl hydrolase 57 family.</text>
</comment>
<evidence type="ECO:0000259" key="3">
    <source>
        <dbReference type="Pfam" id="PF03065"/>
    </source>
</evidence>
<dbReference type="PhylomeDB" id="Q97BM4"/>
<proteinExistence type="inferred from homology"/>
<evidence type="ECO:0000313" key="5">
    <source>
        <dbReference type="Proteomes" id="UP000001017"/>
    </source>
</evidence>
<reference evidence="4 5" key="2">
    <citation type="journal article" date="2000" name="Proc. Natl. Acad. Sci. U.S.A.">
        <title>Archaeal adaptation to higher temperatures revealed by genomic sequence of Thermoplasma volcanium.</title>
        <authorList>
            <person name="Kawashima T."/>
            <person name="Amano N."/>
            <person name="Koike H."/>
            <person name="Makino S."/>
            <person name="Higuchi S."/>
            <person name="Kawashima-Ohya Y."/>
            <person name="Watanabe K."/>
            <person name="Yamazaki M."/>
            <person name="Kanehori K."/>
            <person name="Kawamoto T."/>
            <person name="Nunoshiba T."/>
            <person name="Yamamoto Y."/>
            <person name="Aramaki H."/>
            <person name="Makino K."/>
            <person name="Suzuki M."/>
        </authorList>
    </citation>
    <scope>NUCLEOTIDE SEQUENCE [LARGE SCALE GENOMIC DNA]</scope>
    <source>
        <strain evidence="5">ATCC 51530 / DSM 4299 / JCM 9571 / NBRC 15438 / GSS1</strain>
    </source>
</reference>
<dbReference type="PANTHER" id="PTHR36306">
    <property type="entry name" value="ALPHA-AMYLASE-RELATED-RELATED"/>
    <property type="match status" value="1"/>
</dbReference>
<dbReference type="EMBL" id="BA000011">
    <property type="protein sequence ID" value="BAB59573.1"/>
    <property type="molecule type" value="Genomic_DNA"/>
</dbReference>
<gene>
    <name evidence="4" type="ORF">TVG0421416</name>
</gene>
<dbReference type="OrthoDB" id="64936at2157"/>
<dbReference type="AlphaFoldDB" id="Q97BM4"/>
<dbReference type="PaxDb" id="273116-14324646"/>
<organism evidence="4 5">
    <name type="scientific">Thermoplasma volcanium (strain ATCC 51530 / DSM 4299 / JCM 9571 / NBRC 15438 / GSS1)</name>
    <dbReference type="NCBI Taxonomy" id="273116"/>
    <lineage>
        <taxon>Archaea</taxon>
        <taxon>Methanobacteriati</taxon>
        <taxon>Thermoplasmatota</taxon>
        <taxon>Thermoplasmata</taxon>
        <taxon>Thermoplasmatales</taxon>
        <taxon>Thermoplasmataceae</taxon>
        <taxon>Thermoplasma</taxon>
    </lineage>
</organism>
<dbReference type="InterPro" id="IPR011330">
    <property type="entry name" value="Glyco_hydro/deAcase_b/a-brl"/>
</dbReference>
<dbReference type="RefSeq" id="WP_010916689.1">
    <property type="nucleotide sequence ID" value="NC_002689.2"/>
</dbReference>
<dbReference type="Pfam" id="PF03065">
    <property type="entry name" value="Glyco_hydro_57"/>
    <property type="match status" value="1"/>
</dbReference>
<dbReference type="GO" id="GO:0003824">
    <property type="term" value="F:catalytic activity"/>
    <property type="evidence" value="ECO:0007669"/>
    <property type="project" value="InterPro"/>
</dbReference>
<reference evidence="4 5" key="1">
    <citation type="journal article" date="1999" name="Proc. Jpn. Acad.">
        <title>Determination of the complete genomic DNA sequence of Thermoplasma volvanium GSS1.</title>
        <authorList>
            <person name="Kawashima T."/>
            <person name="Yamamoto Y."/>
            <person name="Aramaki H."/>
            <person name="Nunoshiba T."/>
            <person name="Kawamoto T."/>
            <person name="Watanabe K."/>
            <person name="Yamazaki M."/>
            <person name="Kanehori K."/>
            <person name="Amano N."/>
            <person name="Ohya Y."/>
            <person name="Makino K."/>
            <person name="Suzuki M."/>
        </authorList>
    </citation>
    <scope>NUCLEOTIDE SEQUENCE [LARGE SCALE GENOMIC DNA]</scope>
    <source>
        <strain evidence="5">ATCC 51530 / DSM 4299 / JCM 9571 / NBRC 15438 / GSS1</strain>
    </source>
</reference>
<dbReference type="HOGENOM" id="CLU_033691_0_0_2"/>
<name>Q97BM4_THEVO</name>
<evidence type="ECO:0000256" key="1">
    <source>
        <dbReference type="ARBA" id="ARBA00006821"/>
    </source>
</evidence>
<dbReference type="PANTHER" id="PTHR36306:SF1">
    <property type="entry name" value="ALPHA-AMYLASE-RELATED"/>
    <property type="match status" value="1"/>
</dbReference>
<accession>Q97BM4</accession>
<dbReference type="eggNOG" id="arCOG03278">
    <property type="taxonomic scope" value="Archaea"/>
</dbReference>
<sequence length="378" mass="44957">MKDVMFYFEIHQPFRLRPTNLYDVKSEQNVFWDEKNEEIFRRVAERSYIPATRNLMEYGIKSSFSITGTAVEQALMYNTKVIDAIDDYVKSGLCEMLSETYYHSLASIWNYDEFKRQVDMHRDLMKRIFNVVPKVFRNTELIYDDRIAEMVKRMGFTSIITEGTDSIVKDHSPNYRYASPSGLNLYLRNYVMSDNISFRFSNTKWKDYPLTADKYAKWINESEGDMVNLFMDYETFGEHQTQETGIFDFMKYLPVYFRDYGIETITISEAEKRHRVKDVLSIPETISWADTRRDLSAWLENEMQIDTFDRIKKCREKAGRLWGYLQTSDIIYYMSIGLEQDFTVHEYFNPYKSPYLAFIYTNYALDKICGSSYGKNEI</sequence>
<dbReference type="Proteomes" id="UP000001017">
    <property type="component" value="Chromosome"/>
</dbReference>
<evidence type="ECO:0000313" key="4">
    <source>
        <dbReference type="EMBL" id="BAB59573.1"/>
    </source>
</evidence>